<gene>
    <name evidence="2" type="ORF">HMPREF0201_00728</name>
</gene>
<name>S3J2P5_9ENTR</name>
<dbReference type="STRING" id="566551.HMPREF0201_00728"/>
<feature type="chain" id="PRO_5004510362" description="Fimbrial-type adhesion domain-containing protein" evidence="1">
    <location>
        <begin position="22"/>
        <end position="164"/>
    </location>
</feature>
<proteinExistence type="predicted"/>
<protein>
    <recommendedName>
        <fullName evidence="4">Fimbrial-type adhesion domain-containing protein</fullName>
    </recommendedName>
</protein>
<reference evidence="2 3" key="1">
    <citation type="submission" date="2013-04" db="EMBL/GenBank/DDBJ databases">
        <authorList>
            <person name="Weinstock G."/>
            <person name="Sodergren E."/>
            <person name="Lobos E.A."/>
            <person name="Fulton L."/>
            <person name="Fulton R."/>
            <person name="Courtney L."/>
            <person name="Fronick C."/>
            <person name="O'Laughlin M."/>
            <person name="Godfrey J."/>
            <person name="Wilson R.M."/>
            <person name="Miner T."/>
            <person name="Farmer C."/>
            <person name="Delehaunty K."/>
            <person name="Cordes M."/>
            <person name="Minx P."/>
            <person name="Tomlinson C."/>
            <person name="Chen J."/>
            <person name="Wollam A."/>
            <person name="Pepin K.H."/>
            <person name="Palsikar V.B."/>
            <person name="Zhang X."/>
            <person name="Suruliraj S."/>
            <person name="Perna N.T."/>
            <person name="Plunkett G."/>
            <person name="Warren W."/>
            <person name="Mitreva M."/>
            <person name="Mardis E.R."/>
            <person name="Wilson R.K."/>
        </authorList>
    </citation>
    <scope>NUCLEOTIDE SEQUENCE [LARGE SCALE GENOMIC DNA]</scope>
    <source>
        <strain evidence="2 3">DSM 4568</strain>
    </source>
</reference>
<dbReference type="Proteomes" id="UP000014585">
    <property type="component" value="Unassembled WGS sequence"/>
</dbReference>
<dbReference type="PATRIC" id="fig|566551.4.peg.666"/>
<evidence type="ECO:0000256" key="1">
    <source>
        <dbReference type="SAM" id="SignalP"/>
    </source>
</evidence>
<feature type="signal peptide" evidence="1">
    <location>
        <begin position="1"/>
        <end position="21"/>
    </location>
</feature>
<dbReference type="AlphaFoldDB" id="S3J2P5"/>
<sequence length="164" mass="16633">MRHAAHALVLSAMVAPAGLQAAGDVQAEITGTIRASCTMTSPPLVAVGGIPLAEISLPGSESGLARYAKAFTIGTRCVGTTEYRLTFKAEHVTDSGCADTGAGAMAFCLYHGDKLINLTGREGGSIDGTPAHAEVGMSVRPARGSQDAVAGEYSASVTVTVEPQ</sequence>
<evidence type="ECO:0000313" key="2">
    <source>
        <dbReference type="EMBL" id="EPF20128.1"/>
    </source>
</evidence>
<evidence type="ECO:0008006" key="4">
    <source>
        <dbReference type="Google" id="ProtNLM"/>
    </source>
</evidence>
<accession>S3J2P5</accession>
<keyword evidence="1" id="KW-0732">Signal</keyword>
<evidence type="ECO:0000313" key="3">
    <source>
        <dbReference type="Proteomes" id="UP000014585"/>
    </source>
</evidence>
<dbReference type="EMBL" id="ATDT01000004">
    <property type="protein sequence ID" value="EPF20128.1"/>
    <property type="molecule type" value="Genomic_DNA"/>
</dbReference>
<comment type="caution">
    <text evidence="2">The sequence shown here is derived from an EMBL/GenBank/DDBJ whole genome shotgun (WGS) entry which is preliminary data.</text>
</comment>
<dbReference type="HOGENOM" id="CLU_1616030_0_0_6"/>
<organism evidence="2 3">
    <name type="scientific">Cedecea davisae DSM 4568</name>
    <dbReference type="NCBI Taxonomy" id="566551"/>
    <lineage>
        <taxon>Bacteria</taxon>
        <taxon>Pseudomonadati</taxon>
        <taxon>Pseudomonadota</taxon>
        <taxon>Gammaproteobacteria</taxon>
        <taxon>Enterobacterales</taxon>
        <taxon>Enterobacteriaceae</taxon>
        <taxon>Cedecea</taxon>
    </lineage>
</organism>